<keyword evidence="1 8" id="KW-0540">Nuclease</keyword>
<evidence type="ECO:0000313" key="12">
    <source>
        <dbReference type="Proteomes" id="UP000796880"/>
    </source>
</evidence>
<dbReference type="InterPro" id="IPR035901">
    <property type="entry name" value="GIY-YIG_endonuc_sf"/>
</dbReference>
<dbReference type="HAMAP" id="MF_03100">
    <property type="entry name" value="Endonuc_su_Slx1"/>
    <property type="match status" value="1"/>
</dbReference>
<dbReference type="Gene3D" id="3.40.1440.10">
    <property type="entry name" value="GIY-YIG endonuclease"/>
    <property type="match status" value="1"/>
</dbReference>
<dbReference type="FunFam" id="3.40.1440.10:FF:000005">
    <property type="entry name" value="Structure-specific endonuclease subunit SLX1 homolog"/>
    <property type="match status" value="1"/>
</dbReference>
<dbReference type="GO" id="GO:0033557">
    <property type="term" value="C:Slx1-Slx4 complex"/>
    <property type="evidence" value="ECO:0007669"/>
    <property type="project" value="UniProtKB-UniRule"/>
</dbReference>
<keyword evidence="2 8" id="KW-0255">Endonuclease</keyword>
<evidence type="ECO:0000256" key="3">
    <source>
        <dbReference type="ARBA" id="ARBA00022763"/>
    </source>
</evidence>
<dbReference type="Pfam" id="PF01541">
    <property type="entry name" value="GIY-YIG"/>
    <property type="match status" value="1"/>
</dbReference>
<comment type="caution">
    <text evidence="8">Lacks conserved residue(s) required for the propagation of feature annotation.</text>
</comment>
<keyword evidence="3 8" id="KW-0227">DNA damage</keyword>
<evidence type="ECO:0000259" key="10">
    <source>
        <dbReference type="PROSITE" id="PS50164"/>
    </source>
</evidence>
<dbReference type="PROSITE" id="PS50164">
    <property type="entry name" value="GIY_YIG"/>
    <property type="match status" value="1"/>
</dbReference>
<comment type="similarity">
    <text evidence="8">Belongs to the SLX1 family.</text>
</comment>
<dbReference type="EMBL" id="VOIH02000002">
    <property type="protein sequence ID" value="KAF3454821.1"/>
    <property type="molecule type" value="Genomic_DNA"/>
</dbReference>
<comment type="cofactor">
    <cofactor evidence="8">
        <name>a divalent metal cation</name>
        <dbReference type="ChEBI" id="CHEBI:60240"/>
    </cofactor>
</comment>
<feature type="domain" description="GIY-YIG" evidence="10">
    <location>
        <begin position="34"/>
        <end position="116"/>
    </location>
</feature>
<proteinExistence type="inferred from homology"/>
<dbReference type="PANTHER" id="PTHR20208:SF10">
    <property type="entry name" value="STRUCTURE-SPECIFIC ENDONUCLEASE SUBUNIT SLX1"/>
    <property type="match status" value="1"/>
</dbReference>
<dbReference type="CDD" id="cd10455">
    <property type="entry name" value="GIY-YIG_SLX1"/>
    <property type="match status" value="1"/>
</dbReference>
<evidence type="ECO:0000256" key="5">
    <source>
        <dbReference type="ARBA" id="ARBA00023172"/>
    </source>
</evidence>
<dbReference type="EC" id="3.1.-.-" evidence="8"/>
<evidence type="ECO:0000313" key="11">
    <source>
        <dbReference type="EMBL" id="KAF3454821.1"/>
    </source>
</evidence>
<feature type="compositionally biased region" description="Acidic residues" evidence="9">
    <location>
        <begin position="195"/>
        <end position="207"/>
    </location>
</feature>
<dbReference type="PANTHER" id="PTHR20208">
    <property type="entry name" value="STRUCTURE-SPECIFIC ENDONUCLEASE SUBUNIT SLX1"/>
    <property type="match status" value="1"/>
</dbReference>
<dbReference type="SUPFAM" id="SSF82771">
    <property type="entry name" value="GIY-YIG endonuclease"/>
    <property type="match status" value="1"/>
</dbReference>
<evidence type="ECO:0000256" key="6">
    <source>
        <dbReference type="ARBA" id="ARBA00023204"/>
    </source>
</evidence>
<comment type="function">
    <text evidence="8">Catalytic subunit of a heterodimeric structure-specific endonuclease that resolves DNA secondary structures generated during DNA repair and recombination. Has endonuclease activity towards branched DNA substrates, introducing single-strand cuts in duplex DNA close to junctions with ss-DNA.</text>
</comment>
<dbReference type="OrthoDB" id="24645at2759"/>
<gene>
    <name evidence="11" type="ORF">FNV43_RR05269</name>
</gene>
<dbReference type="Proteomes" id="UP000796880">
    <property type="component" value="Unassembled WGS sequence"/>
</dbReference>
<comment type="subunit">
    <text evidence="8">Forms a heterodimer with a member of the SLX4 family.</text>
</comment>
<comment type="caution">
    <text evidence="11">The sequence shown here is derived from an EMBL/GenBank/DDBJ whole genome shotgun (WGS) entry which is preliminary data.</text>
</comment>
<dbReference type="GO" id="GO:0008821">
    <property type="term" value="F:crossover junction DNA endonuclease activity"/>
    <property type="evidence" value="ECO:0007669"/>
    <property type="project" value="TreeGrafter"/>
</dbReference>
<dbReference type="GO" id="GO:0017108">
    <property type="term" value="F:5'-flap endonuclease activity"/>
    <property type="evidence" value="ECO:0007669"/>
    <property type="project" value="InterPro"/>
</dbReference>
<comment type="subcellular location">
    <subcellularLocation>
        <location evidence="8">Nucleus</location>
    </subcellularLocation>
</comment>
<dbReference type="AlphaFoldDB" id="A0A8K0MQB1"/>
<keyword evidence="4 8" id="KW-0378">Hydrolase</keyword>
<evidence type="ECO:0000256" key="8">
    <source>
        <dbReference type="HAMAP-Rule" id="MF_03100"/>
    </source>
</evidence>
<sequence length="353" mass="39068">MRGRRKAMIPEAPETLIGEEEEEEIDSGDRERKGFYACYLLVSLSPRPKGHTYIGFTVNPRRRIRQHNGEIGCGAWRTKRRRPWEMVLCIYGFPTNVAALQFEWAWQHPNESLAVRRSAASFKSLSGIANKIKLAYTMLTLPSWQSLDITVNYFSTKYTKHSAGCPSLPGHMKVKICSMDELPCYSEGRDSLSENDDVGLNDNEECDGASSSSKISEGTSPDSVFNNAVDHHQNGIDKMSNNEQEWIGGGEDCREQSDLTALPARSSSSSSSANVIEVAEDTELVGAGRQQTAADNHQIPSRGNNIIACDIEVIDVSTPSPLCRTTSCSKRRRVSTVCPEIIDLTNSPSFIQL</sequence>
<evidence type="ECO:0000256" key="9">
    <source>
        <dbReference type="SAM" id="MobiDB-lite"/>
    </source>
</evidence>
<keyword evidence="7 8" id="KW-0539">Nucleus</keyword>
<dbReference type="GO" id="GO:0000724">
    <property type="term" value="P:double-strand break repair via homologous recombination"/>
    <property type="evidence" value="ECO:0007669"/>
    <property type="project" value="TreeGrafter"/>
</dbReference>
<feature type="region of interest" description="Disordered" evidence="9">
    <location>
        <begin position="195"/>
        <end position="229"/>
    </location>
</feature>
<dbReference type="InterPro" id="IPR027520">
    <property type="entry name" value="Slx1"/>
</dbReference>
<name>A0A8K0MQB1_9ROSA</name>
<dbReference type="InterPro" id="IPR050381">
    <property type="entry name" value="SLX1_endonuclease"/>
</dbReference>
<dbReference type="InterPro" id="IPR000305">
    <property type="entry name" value="GIY-YIG_endonuc"/>
</dbReference>
<evidence type="ECO:0000256" key="7">
    <source>
        <dbReference type="ARBA" id="ARBA00023242"/>
    </source>
</evidence>
<accession>A0A8K0MQB1</accession>
<keyword evidence="5 8" id="KW-0233">DNA recombination</keyword>
<evidence type="ECO:0000256" key="1">
    <source>
        <dbReference type="ARBA" id="ARBA00022722"/>
    </source>
</evidence>
<evidence type="ECO:0000256" key="2">
    <source>
        <dbReference type="ARBA" id="ARBA00022759"/>
    </source>
</evidence>
<feature type="compositionally biased region" description="Polar residues" evidence="9">
    <location>
        <begin position="209"/>
        <end position="226"/>
    </location>
</feature>
<reference evidence="11" key="1">
    <citation type="submission" date="2020-03" db="EMBL/GenBank/DDBJ databases">
        <title>A high-quality chromosome-level genome assembly of a woody plant with both climbing and erect habits, Rhamnella rubrinervis.</title>
        <authorList>
            <person name="Lu Z."/>
            <person name="Yang Y."/>
            <person name="Zhu X."/>
            <person name="Sun Y."/>
        </authorList>
    </citation>
    <scope>NUCLEOTIDE SEQUENCE</scope>
    <source>
        <strain evidence="11">BYM</strain>
        <tissue evidence="11">Leaf</tissue>
    </source>
</reference>
<keyword evidence="6 8" id="KW-0234">DNA repair</keyword>
<evidence type="ECO:0000256" key="4">
    <source>
        <dbReference type="ARBA" id="ARBA00022801"/>
    </source>
</evidence>
<organism evidence="11 12">
    <name type="scientific">Rhamnella rubrinervis</name>
    <dbReference type="NCBI Taxonomy" id="2594499"/>
    <lineage>
        <taxon>Eukaryota</taxon>
        <taxon>Viridiplantae</taxon>
        <taxon>Streptophyta</taxon>
        <taxon>Embryophyta</taxon>
        <taxon>Tracheophyta</taxon>
        <taxon>Spermatophyta</taxon>
        <taxon>Magnoliopsida</taxon>
        <taxon>eudicotyledons</taxon>
        <taxon>Gunneridae</taxon>
        <taxon>Pentapetalae</taxon>
        <taxon>rosids</taxon>
        <taxon>fabids</taxon>
        <taxon>Rosales</taxon>
        <taxon>Rhamnaceae</taxon>
        <taxon>rhamnoid group</taxon>
        <taxon>Rhamneae</taxon>
        <taxon>Rhamnella</taxon>
    </lineage>
</organism>
<keyword evidence="12" id="KW-1185">Reference proteome</keyword>
<protein>
    <recommendedName>
        <fullName evidence="8">Structure-specific endonuclease subunit SLX1 homolog</fullName>
        <ecNumber evidence="8">3.1.-.-</ecNumber>
    </recommendedName>
</protein>